<accession>A0A243A4Y1</accession>
<dbReference type="EMBL" id="NFDG01000128">
    <property type="protein sequence ID" value="OTY12401.1"/>
    <property type="molecule type" value="Genomic_DNA"/>
</dbReference>
<sequence>MEFNDFFDVFQSKMTSEKIKLITQKQIEETYELLYKNYMEYIEQLGKKPDNMNDYFSWTSKKLDINIAYFKKDNVVKSIFFFSKSEKLGTIALHDFTQEKITYEILSLDVRSFISALIQYGKLNVNPADIIDAGIFSEGHILEEVGKYLFAWEYDRNWKPQLSSAFEKVSFNTLKIHKEIYEFAEMTRTINNDQFTLELEECIDAYESEKFFVCAAGLGSVLEHLLYLSIEKHVPEEDIKTNENSTASEYIGQLKKEPFKINKRDVSHLKNIFAYRNSVSHFNKGIFSKEMCDHLLGGIKAAFDKYYMFEKNV</sequence>
<evidence type="ECO:0000313" key="1">
    <source>
        <dbReference type="EMBL" id="OTY12401.1"/>
    </source>
</evidence>
<reference evidence="1 2" key="1">
    <citation type="submission" date="2016-10" db="EMBL/GenBank/DDBJ databases">
        <title>Comparative genomics of Bacillus thuringiensis reveals a path to pathogens against multiple invertebrate hosts.</title>
        <authorList>
            <person name="Zheng J."/>
            <person name="Gao Q."/>
            <person name="Liu H."/>
            <person name="Peng D."/>
            <person name="Ruan L."/>
            <person name="Sun M."/>
        </authorList>
    </citation>
    <scope>NUCLEOTIDE SEQUENCE [LARGE SCALE GENOMIC DNA]</scope>
    <source>
        <strain evidence="1">BGSC 4BM1</strain>
    </source>
</reference>
<protein>
    <recommendedName>
        <fullName evidence="3">DUF4145 domain-containing protein</fullName>
    </recommendedName>
</protein>
<dbReference type="AlphaFoldDB" id="A0A243A4Y1"/>
<name>A0A243A4Y1_BACTU</name>
<evidence type="ECO:0000313" key="2">
    <source>
        <dbReference type="Proteomes" id="UP000194860"/>
    </source>
</evidence>
<organism evidence="1 2">
    <name type="scientific">Bacillus thuringiensis serovar navarrensis</name>
    <dbReference type="NCBI Taxonomy" id="339658"/>
    <lineage>
        <taxon>Bacteria</taxon>
        <taxon>Bacillati</taxon>
        <taxon>Bacillota</taxon>
        <taxon>Bacilli</taxon>
        <taxon>Bacillales</taxon>
        <taxon>Bacillaceae</taxon>
        <taxon>Bacillus</taxon>
        <taxon>Bacillus cereus group</taxon>
    </lineage>
</organism>
<dbReference type="RefSeq" id="WP_088034521.1">
    <property type="nucleotide sequence ID" value="NZ_NFDG01000128.1"/>
</dbReference>
<proteinExistence type="predicted"/>
<dbReference type="Proteomes" id="UP000194860">
    <property type="component" value="Unassembled WGS sequence"/>
</dbReference>
<evidence type="ECO:0008006" key="3">
    <source>
        <dbReference type="Google" id="ProtNLM"/>
    </source>
</evidence>
<comment type="caution">
    <text evidence="1">The sequence shown here is derived from an EMBL/GenBank/DDBJ whole genome shotgun (WGS) entry which is preliminary data.</text>
</comment>
<gene>
    <name evidence="1" type="ORF">BK732_27355</name>
</gene>